<organism evidence="3 4">
    <name type="scientific">Thiothrix lacustris</name>
    <dbReference type="NCBI Taxonomy" id="525917"/>
    <lineage>
        <taxon>Bacteria</taxon>
        <taxon>Pseudomonadati</taxon>
        <taxon>Pseudomonadota</taxon>
        <taxon>Gammaproteobacteria</taxon>
        <taxon>Thiotrichales</taxon>
        <taxon>Thiotrichaceae</taxon>
        <taxon>Thiothrix</taxon>
    </lineage>
</organism>
<evidence type="ECO:0000313" key="4">
    <source>
        <dbReference type="Proteomes" id="UP001236657"/>
    </source>
</evidence>
<gene>
    <name evidence="3" type="ORF">RCF98_10660</name>
</gene>
<accession>A0ABY9MLH9</accession>
<dbReference type="RefSeq" id="WP_028489672.1">
    <property type="nucleotide sequence ID" value="NZ_CP133218.1"/>
</dbReference>
<protein>
    <submittedName>
        <fullName evidence="3">DUF4124 domain-containing protein</fullName>
    </submittedName>
</protein>
<sequence length="183" mass="19431">MRFGLLFLVLVLGFSVFSVNAEIYRWVDASGNTVYGDNPPKQGAAKPVNLPLLTVADSPAPRQNTPTSASATDKKAEATDANAEAYSDFKITSPVADEAIRANEGNVTITVSLKPQLKPGDGITLYLDAKQVAAGSSLSFALTEVERGEHSVFAVLSDASGNIIQNTEPVKFNLLRYSALQGQ</sequence>
<feature type="compositionally biased region" description="Polar residues" evidence="1">
    <location>
        <begin position="61"/>
        <end position="71"/>
    </location>
</feature>
<evidence type="ECO:0000259" key="2">
    <source>
        <dbReference type="Pfam" id="PF13511"/>
    </source>
</evidence>
<dbReference type="InterPro" id="IPR025392">
    <property type="entry name" value="DUF4124"/>
</dbReference>
<feature type="domain" description="DUF4124" evidence="2">
    <location>
        <begin position="17"/>
        <end position="63"/>
    </location>
</feature>
<evidence type="ECO:0000313" key="3">
    <source>
        <dbReference type="EMBL" id="WML89432.1"/>
    </source>
</evidence>
<dbReference type="EMBL" id="CP133218">
    <property type="protein sequence ID" value="WML89432.1"/>
    <property type="molecule type" value="Genomic_DNA"/>
</dbReference>
<proteinExistence type="predicted"/>
<name>A0ABY9MLH9_9GAMM</name>
<dbReference type="Pfam" id="PF13511">
    <property type="entry name" value="DUF4124"/>
    <property type="match status" value="1"/>
</dbReference>
<feature type="region of interest" description="Disordered" evidence="1">
    <location>
        <begin position="57"/>
        <end position="79"/>
    </location>
</feature>
<dbReference type="Proteomes" id="UP001236657">
    <property type="component" value="Chromosome"/>
</dbReference>
<keyword evidence="4" id="KW-1185">Reference proteome</keyword>
<reference evidence="3 4" key="1">
    <citation type="submission" date="2023-08" db="EMBL/GenBank/DDBJ databases">
        <title>New molecular markers tilS and rpoB for phylogenetic and monitoring studies of the genus Thiothrix biodiversity.</title>
        <authorList>
            <person name="Ravin N.V."/>
            <person name="Smolyakov D."/>
            <person name="Markov N.D."/>
            <person name="Beletsky A.V."/>
            <person name="Mardanov A.V."/>
            <person name="Rudenko T.S."/>
            <person name="Grabovich M.Y."/>
        </authorList>
    </citation>
    <scope>NUCLEOTIDE SEQUENCE [LARGE SCALE GENOMIC DNA]</scope>
    <source>
        <strain evidence="3 4">MK1</strain>
    </source>
</reference>
<evidence type="ECO:0000256" key="1">
    <source>
        <dbReference type="SAM" id="MobiDB-lite"/>
    </source>
</evidence>